<feature type="transmembrane region" description="Helical" evidence="1">
    <location>
        <begin position="6"/>
        <end position="23"/>
    </location>
</feature>
<name>A0A0P6Y0X2_9CHLR</name>
<dbReference type="Proteomes" id="UP000050544">
    <property type="component" value="Unassembled WGS sequence"/>
</dbReference>
<dbReference type="GO" id="GO:0005524">
    <property type="term" value="F:ATP binding"/>
    <property type="evidence" value="ECO:0007669"/>
    <property type="project" value="InterPro"/>
</dbReference>
<sequence>MAFEGIAAFISSLVLLLVIQRWLHHEMQAFFFLLTGRPGWALALFSILLFPGVLLHETSHALVAWLLRVPVQGVSLLPRLLPDGQLELGYVRTTPTDFLRDALIGAAPFLAGTLLVAHLGLNVLGFKTLIPLFLRAEWQALPQQALALTQQPDFWLWFYLTFAISSTMIPSAADRRAWWAVGTVLGIVVLVAILAGAEQWLALTLWPLLNRGLLTLGLVLGIALAVHLVLVLPLWGLNRVIARARHALRV</sequence>
<dbReference type="EMBL" id="LGKO01000005">
    <property type="protein sequence ID" value="KPL82624.1"/>
    <property type="molecule type" value="Genomic_DNA"/>
</dbReference>
<keyword evidence="1" id="KW-0812">Transmembrane</keyword>
<dbReference type="GO" id="GO:0006508">
    <property type="term" value="P:proteolysis"/>
    <property type="evidence" value="ECO:0007669"/>
    <property type="project" value="InterPro"/>
</dbReference>
<evidence type="ECO:0000313" key="2">
    <source>
        <dbReference type="EMBL" id="KPL82624.1"/>
    </source>
</evidence>
<feature type="transmembrane region" description="Helical" evidence="1">
    <location>
        <begin position="154"/>
        <end position="172"/>
    </location>
</feature>
<feature type="transmembrane region" description="Helical" evidence="1">
    <location>
        <begin position="179"/>
        <end position="201"/>
    </location>
</feature>
<feature type="transmembrane region" description="Helical" evidence="1">
    <location>
        <begin position="102"/>
        <end position="134"/>
    </location>
</feature>
<evidence type="ECO:0000256" key="1">
    <source>
        <dbReference type="SAM" id="Phobius"/>
    </source>
</evidence>
<keyword evidence="1" id="KW-0472">Membrane</keyword>
<proteinExistence type="predicted"/>
<keyword evidence="1" id="KW-1133">Transmembrane helix</keyword>
<dbReference type="SUPFAM" id="SSF140990">
    <property type="entry name" value="FtsH protease domain-like"/>
    <property type="match status" value="1"/>
</dbReference>
<protein>
    <submittedName>
        <fullName evidence="2">Uncharacterized protein</fullName>
    </submittedName>
</protein>
<organism evidence="2 3">
    <name type="scientific">Thermanaerothrix daxensis</name>
    <dbReference type="NCBI Taxonomy" id="869279"/>
    <lineage>
        <taxon>Bacteria</taxon>
        <taxon>Bacillati</taxon>
        <taxon>Chloroflexota</taxon>
        <taxon>Anaerolineae</taxon>
        <taxon>Anaerolineales</taxon>
        <taxon>Anaerolineaceae</taxon>
        <taxon>Thermanaerothrix</taxon>
    </lineage>
</organism>
<feature type="transmembrane region" description="Helical" evidence="1">
    <location>
        <begin position="30"/>
        <end position="50"/>
    </location>
</feature>
<keyword evidence="3" id="KW-1185">Reference proteome</keyword>
<accession>A0A0P6Y0X2</accession>
<feature type="transmembrane region" description="Helical" evidence="1">
    <location>
        <begin position="213"/>
        <end position="235"/>
    </location>
</feature>
<reference evidence="2 3" key="1">
    <citation type="submission" date="2015-07" db="EMBL/GenBank/DDBJ databases">
        <title>Whole genome sequence of Thermanaerothrix daxensis DSM 23592.</title>
        <authorList>
            <person name="Hemp J."/>
            <person name="Ward L.M."/>
            <person name="Pace L.A."/>
            <person name="Fischer W.W."/>
        </authorList>
    </citation>
    <scope>NUCLEOTIDE SEQUENCE [LARGE SCALE GENOMIC DNA]</scope>
    <source>
        <strain evidence="2 3">GNS-1</strain>
    </source>
</reference>
<dbReference type="GO" id="GO:0004176">
    <property type="term" value="F:ATP-dependent peptidase activity"/>
    <property type="evidence" value="ECO:0007669"/>
    <property type="project" value="InterPro"/>
</dbReference>
<dbReference type="AlphaFoldDB" id="A0A0P6Y0X2"/>
<evidence type="ECO:0000313" key="3">
    <source>
        <dbReference type="Proteomes" id="UP000050544"/>
    </source>
</evidence>
<dbReference type="InterPro" id="IPR037219">
    <property type="entry name" value="Peptidase_M41-like"/>
</dbReference>
<dbReference type="GO" id="GO:0004222">
    <property type="term" value="F:metalloendopeptidase activity"/>
    <property type="evidence" value="ECO:0007669"/>
    <property type="project" value="InterPro"/>
</dbReference>
<comment type="caution">
    <text evidence="2">The sequence shown here is derived from an EMBL/GenBank/DDBJ whole genome shotgun (WGS) entry which is preliminary data.</text>
</comment>
<gene>
    <name evidence="2" type="ORF">SE15_11000</name>
</gene>